<evidence type="ECO:0000313" key="1">
    <source>
        <dbReference type="EMBL" id="GJE58443.1"/>
    </source>
</evidence>
<proteinExistence type="predicted"/>
<dbReference type="Proteomes" id="UP001055057">
    <property type="component" value="Unassembled WGS sequence"/>
</dbReference>
<organism evidence="1 2">
    <name type="scientific">Methylobacterium trifolii</name>
    <dbReference type="NCBI Taxonomy" id="1003092"/>
    <lineage>
        <taxon>Bacteria</taxon>
        <taxon>Pseudomonadati</taxon>
        <taxon>Pseudomonadota</taxon>
        <taxon>Alphaproteobacteria</taxon>
        <taxon>Hyphomicrobiales</taxon>
        <taxon>Methylobacteriaceae</taxon>
        <taxon>Methylobacterium</taxon>
    </lineage>
</organism>
<reference evidence="1" key="2">
    <citation type="submission" date="2021-08" db="EMBL/GenBank/DDBJ databases">
        <authorList>
            <person name="Tani A."/>
            <person name="Ola A."/>
            <person name="Ogura Y."/>
            <person name="Katsura K."/>
            <person name="Hayashi T."/>
        </authorList>
    </citation>
    <scope>NUCLEOTIDE SEQUENCE</scope>
    <source>
        <strain evidence="1">DSM 23632</strain>
    </source>
</reference>
<dbReference type="SUPFAM" id="SSF56349">
    <property type="entry name" value="DNA breaking-rejoining enzymes"/>
    <property type="match status" value="1"/>
</dbReference>
<accession>A0ABQ4TUS9</accession>
<evidence type="ECO:0000313" key="2">
    <source>
        <dbReference type="Proteomes" id="UP001055057"/>
    </source>
</evidence>
<dbReference type="InterPro" id="IPR011010">
    <property type="entry name" value="DNA_brk_join_enz"/>
</dbReference>
<name>A0ABQ4TUS9_9HYPH</name>
<protein>
    <submittedName>
        <fullName evidence="1">Uncharacterized protein</fullName>
    </submittedName>
</protein>
<gene>
    <name evidence="1" type="ORF">MPOCJGCO_0524</name>
</gene>
<keyword evidence="2" id="KW-1185">Reference proteome</keyword>
<dbReference type="EMBL" id="BPRB01000032">
    <property type="protein sequence ID" value="GJE58443.1"/>
    <property type="molecule type" value="Genomic_DNA"/>
</dbReference>
<comment type="caution">
    <text evidence="1">The sequence shown here is derived from an EMBL/GenBank/DDBJ whole genome shotgun (WGS) entry which is preliminary data.</text>
</comment>
<sequence>MEQSNTTAPITSAVRGDDAESLSRLTDLELSKVHLNDGVRLRMIFINQKGGRLLPFELNEAIRKVLAAWLNLRGLRADDWLIPSRTRPGERASREQGRRHMSMLDVGSQLCPANAPLAAEVRPRDRSVAHASAERRGHLQECAFISASRTNGSGPTGQSPATPPCLLALFSIVTQLAARLTSRYRRRTATTARYSKLGPTFADAVADVRCAILAQAGFGDIPAPMPQKTPSR</sequence>
<reference evidence="1" key="1">
    <citation type="journal article" date="2021" name="Front. Microbiol.">
        <title>Comprehensive Comparative Genomics and Phenotyping of Methylobacterium Species.</title>
        <authorList>
            <person name="Alessa O."/>
            <person name="Ogura Y."/>
            <person name="Fujitani Y."/>
            <person name="Takami H."/>
            <person name="Hayashi T."/>
            <person name="Sahin N."/>
            <person name="Tani A."/>
        </authorList>
    </citation>
    <scope>NUCLEOTIDE SEQUENCE</scope>
    <source>
        <strain evidence="1">DSM 23632</strain>
    </source>
</reference>